<evidence type="ECO:0000256" key="10">
    <source>
        <dbReference type="ARBA" id="ARBA00023239"/>
    </source>
</evidence>
<dbReference type="RefSeq" id="WP_042733848.1">
    <property type="nucleotide sequence ID" value="NZ_CP010848.1"/>
</dbReference>
<dbReference type="SMART" id="SM01232">
    <property type="entry name" value="H2TH"/>
    <property type="match status" value="1"/>
</dbReference>
<dbReference type="Pfam" id="PF01149">
    <property type="entry name" value="Fapy_DNA_glyco"/>
    <property type="match status" value="1"/>
</dbReference>
<evidence type="ECO:0000256" key="8">
    <source>
        <dbReference type="ARBA" id="ARBA00023125"/>
    </source>
</evidence>
<dbReference type="eggNOG" id="COG0266">
    <property type="taxonomic scope" value="Bacteria"/>
</dbReference>
<evidence type="ECO:0000256" key="1">
    <source>
        <dbReference type="ARBA" id="ARBA00009409"/>
    </source>
</evidence>
<dbReference type="GO" id="GO:0140078">
    <property type="term" value="F:class I DNA-(apurinic or apyrimidinic site) endonuclease activity"/>
    <property type="evidence" value="ECO:0007669"/>
    <property type="project" value="UniProtKB-EC"/>
</dbReference>
<sequence length="262" mass="29545">MPEGDTVYRSARHLAQALDGHTITRCDVRVPKYATVDLRGETIDSVVSRGKHLLMRVGNTVIHSHLAMEGSWHLYRLDGARPQWRRPAHTARIVLETGQWQAVGFELGLLEIVPRRAETEIVGYLGPDLLGPDWDAQEALRRLWAEPQRPLGLALLDQRILAGLGTVYRAELCFLRGLLPTRPVGESGDLARTIALAKRLITANSERAERTTTGVNRPGQRLFVYGREHQPCRRCGTTIRRGELGDDDLRMRVSYWCPRCQS</sequence>
<keyword evidence="12" id="KW-0326">Glycosidase</keyword>
<dbReference type="PANTHER" id="PTHR42697:SF1">
    <property type="entry name" value="ENDONUCLEASE 8"/>
    <property type="match status" value="1"/>
</dbReference>
<proteinExistence type="inferred from homology"/>
<dbReference type="InterPro" id="IPR012319">
    <property type="entry name" value="FPG_cat"/>
</dbReference>
<dbReference type="InterPro" id="IPR044090">
    <property type="entry name" value="Nei2_N"/>
</dbReference>
<evidence type="ECO:0000256" key="9">
    <source>
        <dbReference type="ARBA" id="ARBA00023204"/>
    </source>
</evidence>
<dbReference type="Gene3D" id="1.10.8.50">
    <property type="match status" value="1"/>
</dbReference>
<evidence type="ECO:0000259" key="14">
    <source>
        <dbReference type="PROSITE" id="PS51066"/>
    </source>
</evidence>
<dbReference type="AlphaFoldDB" id="A0A0C5BD56"/>
<dbReference type="EMBL" id="LBFI01000024">
    <property type="protein sequence ID" value="KKM46147.1"/>
    <property type="molecule type" value="Genomic_DNA"/>
</dbReference>
<gene>
    <name evidence="16" type="ORF">VT73_03545</name>
</gene>
<evidence type="ECO:0000256" key="13">
    <source>
        <dbReference type="PROSITE-ProRule" id="PRU00391"/>
    </source>
</evidence>
<comment type="similarity">
    <text evidence="1">Belongs to the FPG family.</text>
</comment>
<dbReference type="InterPro" id="IPR000214">
    <property type="entry name" value="Znf_DNA_glyclase/AP_lyase"/>
</dbReference>
<evidence type="ECO:0000256" key="12">
    <source>
        <dbReference type="ARBA" id="ARBA00023295"/>
    </source>
</evidence>
<comment type="caution">
    <text evidence="16">The sequence shown here is derived from an EMBL/GenBank/DDBJ whole genome shotgun (WGS) entry which is preliminary data.</text>
</comment>
<dbReference type="PROSITE" id="PS51068">
    <property type="entry name" value="FPG_CAT"/>
    <property type="match status" value="1"/>
</dbReference>
<evidence type="ECO:0000256" key="2">
    <source>
        <dbReference type="ARBA" id="ARBA00012720"/>
    </source>
</evidence>
<feature type="domain" description="FPG-type" evidence="14">
    <location>
        <begin position="223"/>
        <end position="262"/>
    </location>
</feature>
<evidence type="ECO:0000256" key="4">
    <source>
        <dbReference type="ARBA" id="ARBA00022763"/>
    </source>
</evidence>
<dbReference type="InterPro" id="IPR015886">
    <property type="entry name" value="H2TH_FPG"/>
</dbReference>
<evidence type="ECO:0000313" key="17">
    <source>
        <dbReference type="Proteomes" id="UP000052979"/>
    </source>
</evidence>
<dbReference type="KEGG" id="rtc:APU90_03945"/>
<dbReference type="PATRIC" id="fig|145458.7.peg.595"/>
<evidence type="ECO:0000256" key="5">
    <source>
        <dbReference type="ARBA" id="ARBA00022771"/>
    </source>
</evidence>
<evidence type="ECO:0000313" key="16">
    <source>
        <dbReference type="EMBL" id="KKM46147.1"/>
    </source>
</evidence>
<dbReference type="GO" id="GO:0008270">
    <property type="term" value="F:zinc ion binding"/>
    <property type="evidence" value="ECO:0007669"/>
    <property type="project" value="UniProtKB-KW"/>
</dbReference>
<evidence type="ECO:0000256" key="3">
    <source>
        <dbReference type="ARBA" id="ARBA00022723"/>
    </source>
</evidence>
<dbReference type="InterPro" id="IPR035937">
    <property type="entry name" value="FPG_N"/>
</dbReference>
<dbReference type="GO" id="GO:0000703">
    <property type="term" value="F:oxidized pyrimidine nucleobase lesion DNA N-glycosylase activity"/>
    <property type="evidence" value="ECO:0007669"/>
    <property type="project" value="TreeGrafter"/>
</dbReference>
<keyword evidence="10" id="KW-0456">Lyase</keyword>
<dbReference type="CDD" id="cd08971">
    <property type="entry name" value="AcNei2_N"/>
    <property type="match status" value="1"/>
</dbReference>
<keyword evidence="3" id="KW-0479">Metal-binding</keyword>
<dbReference type="Gene3D" id="3.20.190.10">
    <property type="entry name" value="MutM-like, N-terminal"/>
    <property type="match status" value="1"/>
</dbReference>
<dbReference type="SUPFAM" id="SSF57716">
    <property type="entry name" value="Glucocorticoid receptor-like (DNA-binding domain)"/>
    <property type="match status" value="1"/>
</dbReference>
<evidence type="ECO:0000256" key="6">
    <source>
        <dbReference type="ARBA" id="ARBA00022801"/>
    </source>
</evidence>
<dbReference type="Proteomes" id="UP000052979">
    <property type="component" value="Unassembled WGS sequence"/>
</dbReference>
<dbReference type="EC" id="4.2.99.18" evidence="2"/>
<dbReference type="SMART" id="SM00898">
    <property type="entry name" value="Fapy_DNA_glyco"/>
    <property type="match status" value="1"/>
</dbReference>
<keyword evidence="9" id="KW-0234">DNA repair</keyword>
<dbReference type="STRING" id="145458.APU90_03945"/>
<keyword evidence="11" id="KW-0511">Multifunctional enzyme</keyword>
<keyword evidence="8" id="KW-0238">DNA-binding</keyword>
<keyword evidence="5 13" id="KW-0863">Zinc-finger</keyword>
<dbReference type="SUPFAM" id="SSF46946">
    <property type="entry name" value="S13-like H2TH domain"/>
    <property type="match status" value="1"/>
</dbReference>
<accession>A0A0C5BD56</accession>
<dbReference type="GO" id="GO:0003684">
    <property type="term" value="F:damaged DNA binding"/>
    <property type="evidence" value="ECO:0007669"/>
    <property type="project" value="InterPro"/>
</dbReference>
<dbReference type="PROSITE" id="PS51066">
    <property type="entry name" value="ZF_FPG_2"/>
    <property type="match status" value="1"/>
</dbReference>
<keyword evidence="17" id="KW-1185">Reference proteome</keyword>
<organism evidence="16 17">
    <name type="scientific">Rathayibacter toxicus</name>
    <dbReference type="NCBI Taxonomy" id="145458"/>
    <lineage>
        <taxon>Bacteria</taxon>
        <taxon>Bacillati</taxon>
        <taxon>Actinomycetota</taxon>
        <taxon>Actinomycetes</taxon>
        <taxon>Micrococcales</taxon>
        <taxon>Microbacteriaceae</taxon>
        <taxon>Rathayibacter</taxon>
    </lineage>
</organism>
<evidence type="ECO:0000256" key="7">
    <source>
        <dbReference type="ARBA" id="ARBA00022833"/>
    </source>
</evidence>
<keyword evidence="4" id="KW-0227">DNA damage</keyword>
<keyword evidence="6" id="KW-0378">Hydrolase</keyword>
<name>A0A0C5BD56_9MICO</name>
<protein>
    <recommendedName>
        <fullName evidence="2">DNA-(apurinic or apyrimidinic site) lyase</fullName>
        <ecNumber evidence="2">4.2.99.18</ecNumber>
    </recommendedName>
</protein>
<dbReference type="SUPFAM" id="SSF81624">
    <property type="entry name" value="N-terminal domain of MutM-like DNA repair proteins"/>
    <property type="match status" value="1"/>
</dbReference>
<dbReference type="GeneID" id="93667859"/>
<evidence type="ECO:0000259" key="15">
    <source>
        <dbReference type="PROSITE" id="PS51068"/>
    </source>
</evidence>
<dbReference type="KEGG" id="rtx:TI83_02530"/>
<feature type="domain" description="Formamidopyrimidine-DNA glycosylase catalytic" evidence="15">
    <location>
        <begin position="2"/>
        <end position="91"/>
    </location>
</feature>
<dbReference type="InterPro" id="IPR010979">
    <property type="entry name" value="Ribosomal_uS13-like_H2TH"/>
</dbReference>
<evidence type="ECO:0000256" key="11">
    <source>
        <dbReference type="ARBA" id="ARBA00023268"/>
    </source>
</evidence>
<dbReference type="GO" id="GO:0006284">
    <property type="term" value="P:base-excision repair"/>
    <property type="evidence" value="ECO:0007669"/>
    <property type="project" value="InterPro"/>
</dbReference>
<keyword evidence="7" id="KW-0862">Zinc</keyword>
<reference evidence="16 17" key="1">
    <citation type="submission" date="2015-04" db="EMBL/GenBank/DDBJ databases">
        <title>Draft genome sequence of Rathayibacter toxicus strain FH-142 (AKA 70134 or CS 32), a Western Australian isolate.</title>
        <authorList>
            <consortium name="Consortium for Microbial Forensics and Genomics (microFORGE)"/>
            <person name="Knight B.M."/>
            <person name="Roberts D.P."/>
            <person name="Lin D."/>
            <person name="Hari K."/>
            <person name="Fletcher J."/>
            <person name="Melcher U."/>
            <person name="Blagden T."/>
            <person name="Luster D.G."/>
            <person name="Sechler A.J."/>
            <person name="Schneider W.L."/>
            <person name="Winegar R.A."/>
        </authorList>
    </citation>
    <scope>NUCLEOTIDE SEQUENCE [LARGE SCALE GENOMIC DNA]</scope>
    <source>
        <strain evidence="16 17">FH142</strain>
    </source>
</reference>
<dbReference type="PANTHER" id="PTHR42697">
    <property type="entry name" value="ENDONUCLEASE 8"/>
    <property type="match status" value="1"/>
</dbReference>